<feature type="domain" description="Peroxisomal membrane protein PEX14-like KPWE" evidence="13">
    <location>
        <begin position="353"/>
        <end position="401"/>
    </location>
</feature>
<evidence type="ECO:0000256" key="9">
    <source>
        <dbReference type="ARBA" id="ARBA00046271"/>
    </source>
</evidence>
<comment type="subcellular location">
    <subcellularLocation>
        <location evidence="9 10">Peroxisome membrane</location>
    </subcellularLocation>
</comment>
<evidence type="ECO:0000256" key="7">
    <source>
        <dbReference type="ARBA" id="ARBA00029502"/>
    </source>
</evidence>
<evidence type="ECO:0000256" key="4">
    <source>
        <dbReference type="ARBA" id="ARBA00023010"/>
    </source>
</evidence>
<dbReference type="EMBL" id="JAGKQM010000013">
    <property type="protein sequence ID" value="KAH0892658.1"/>
    <property type="molecule type" value="Genomic_DNA"/>
</dbReference>
<keyword evidence="5 10" id="KW-0472">Membrane</keyword>
<evidence type="ECO:0000256" key="11">
    <source>
        <dbReference type="SAM" id="MobiDB-lite"/>
    </source>
</evidence>
<evidence type="ECO:0000259" key="14">
    <source>
        <dbReference type="Pfam" id="PF23020"/>
    </source>
</evidence>
<keyword evidence="2 10" id="KW-0813">Transport</keyword>
<evidence type="ECO:0000313" key="15">
    <source>
        <dbReference type="EMBL" id="KAH0892658.1"/>
    </source>
</evidence>
<evidence type="ECO:0000256" key="1">
    <source>
        <dbReference type="ARBA" id="ARBA00005443"/>
    </source>
</evidence>
<feature type="region of interest" description="Disordered" evidence="11">
    <location>
        <begin position="326"/>
        <end position="358"/>
    </location>
</feature>
<dbReference type="Gene3D" id="1.10.10.10">
    <property type="entry name" value="Winged helix-like DNA-binding domain superfamily/Winged helix DNA-binding domain"/>
    <property type="match status" value="1"/>
</dbReference>
<evidence type="ECO:0000256" key="2">
    <source>
        <dbReference type="ARBA" id="ARBA00022448"/>
    </source>
</evidence>
<evidence type="ECO:0000313" key="16">
    <source>
        <dbReference type="Proteomes" id="UP000824890"/>
    </source>
</evidence>
<reference evidence="15 16" key="1">
    <citation type="submission" date="2021-05" db="EMBL/GenBank/DDBJ databases">
        <title>Genome Assembly of Synthetic Allotetraploid Brassica napus Reveals Homoeologous Exchanges between Subgenomes.</title>
        <authorList>
            <person name="Davis J.T."/>
        </authorList>
    </citation>
    <scope>NUCLEOTIDE SEQUENCE [LARGE SCALE GENOMIC DNA]</scope>
    <source>
        <strain evidence="16">cv. Da-Ae</strain>
        <tissue evidence="15">Seedling</tissue>
    </source>
</reference>
<gene>
    <name evidence="15" type="ORF">HID58_055087</name>
</gene>
<feature type="compositionally biased region" description="Low complexity" evidence="11">
    <location>
        <begin position="19"/>
        <end position="38"/>
    </location>
</feature>
<keyword evidence="3 10" id="KW-0653">Protein transport</keyword>
<comment type="caution">
    <text evidence="15">The sequence shown here is derived from an EMBL/GenBank/DDBJ whole genome shotgun (WGS) entry which is preliminary data.</text>
</comment>
<dbReference type="Pfam" id="PF23020">
    <property type="entry name" value="PEX14-like_2nd"/>
    <property type="match status" value="1"/>
</dbReference>
<dbReference type="InterPro" id="IPR040554">
    <property type="entry name" value="KPWE_PEX14_dom"/>
</dbReference>
<feature type="compositionally biased region" description="Polar residues" evidence="11">
    <location>
        <begin position="39"/>
        <end position="50"/>
    </location>
</feature>
<dbReference type="InterPro" id="IPR036388">
    <property type="entry name" value="WH-like_DNA-bd_sf"/>
</dbReference>
<keyword evidence="16" id="KW-1185">Reference proteome</keyword>
<evidence type="ECO:0000256" key="3">
    <source>
        <dbReference type="ARBA" id="ARBA00022927"/>
    </source>
</evidence>
<evidence type="ECO:0000259" key="13">
    <source>
        <dbReference type="Pfam" id="PF17733"/>
    </source>
</evidence>
<evidence type="ECO:0000256" key="6">
    <source>
        <dbReference type="ARBA" id="ARBA00023140"/>
    </source>
</evidence>
<keyword evidence="4" id="KW-0811">Translocation</keyword>
<sequence length="535" mass="58946">MATPSDFPLSPPDDKSPIPEVVTTPSPTPPTTEAQQASIAQETPKQQDSPPSVFKNSEPLREDQIQNAIKFLSHPRVRGSPVIHRRSFLERKGLTKEEIDEAFRRVPVSFLTFSPFLFLVHLQWLSNDPSPSSQPTVSTQDGQKAVSNVQPQGQVQAMQPAPVVMVPPPSLLSRFRWYHAALAVGVLAASGAGTAVFVKKSLIPRIKSWVRRIMLEEETDPLKKADAKPSLAEEAVAAAKAASAAASDVARVSQEMMITKSEERKYFEDLTRLLGVQVQEMKSLSNNIRNLEGNYNNLPKVYSADQEVYGGGLVKTSAERRSYANGSNIDYDTRSARSASPPPAPPADSSMPPHPKSYMDIMSMIQRGEKPSNIREINDMPPNPNQQLSNPRIAPKTKPWDYGQAPQEENANGPWWQPKNPRSMDFGYETTASRSIGIQNETNTMEPAALPRQRSWVPPQPPPVVMAEAAEAIRRPKPQAKIDQEAAASDDQSGVSDELQKITKFSETGGDGSGNLQITEIQEEREQQQFSQEGN</sequence>
<dbReference type="InterPro" id="IPR025655">
    <property type="entry name" value="PEX14"/>
</dbReference>
<dbReference type="PANTHER" id="PTHR23058:SF0">
    <property type="entry name" value="PEROXISOMAL MEMBRANE PROTEIN PEX14"/>
    <property type="match status" value="1"/>
</dbReference>
<evidence type="ECO:0000256" key="5">
    <source>
        <dbReference type="ARBA" id="ARBA00023136"/>
    </source>
</evidence>
<feature type="region of interest" description="Disordered" evidence="11">
    <location>
        <begin position="1"/>
        <end position="57"/>
    </location>
</feature>
<dbReference type="PANTHER" id="PTHR23058">
    <property type="entry name" value="PEROXISOMAL MEMBRANE PROTEIN PEX14"/>
    <property type="match status" value="1"/>
</dbReference>
<feature type="region of interest" description="Disordered" evidence="11">
    <location>
        <begin position="472"/>
        <end position="517"/>
    </location>
</feature>
<evidence type="ECO:0000256" key="8">
    <source>
        <dbReference type="ARBA" id="ARBA00029691"/>
    </source>
</evidence>
<comment type="function">
    <text evidence="10">Component of the PEX13-PEX14 docking complex, a translocon channel that specifically mediates the import of peroxisomal cargo proteins bound to PEX5 receptor. The PEX13-PEX14 docking complex forms a large import pore which can be opened to a diameter of about 9 nm. Mechanistically, PEX5 receptor along with cargo proteins associates with the PEX14 subunit of the PEX13-PEX14 docking complex in the cytosol, leading to the insertion of the receptor into the organelle membrane with the concomitant translocation of the cargo into the peroxisome matrix.</text>
</comment>
<keyword evidence="6 10" id="KW-0576">Peroxisome</keyword>
<proteinExistence type="inferred from homology"/>
<dbReference type="Pfam" id="PF17733">
    <property type="entry name" value="KPWE_dom"/>
    <property type="match status" value="1"/>
</dbReference>
<accession>A0ABQ8AKD4</accession>
<name>A0ABQ8AKD4_BRANA</name>
<dbReference type="InterPro" id="IPR054154">
    <property type="entry name" value="PEX14-like_M_plants"/>
</dbReference>
<feature type="domain" description="Peroxisome membrane anchor protein Pex14p N-terminal" evidence="12">
    <location>
        <begin position="61"/>
        <end position="105"/>
    </location>
</feature>
<evidence type="ECO:0000259" key="12">
    <source>
        <dbReference type="Pfam" id="PF04695"/>
    </source>
</evidence>
<dbReference type="Pfam" id="PF04695">
    <property type="entry name" value="Pex14_N"/>
    <property type="match status" value="1"/>
</dbReference>
<protein>
    <recommendedName>
        <fullName evidence="7 10">Peroxisomal membrane protein PEX14</fullName>
    </recommendedName>
    <alternativeName>
        <fullName evidence="8 10">Peroxin-14</fullName>
    </alternativeName>
</protein>
<evidence type="ECO:0000256" key="10">
    <source>
        <dbReference type="RuleBase" id="RU367032"/>
    </source>
</evidence>
<comment type="similarity">
    <text evidence="1 10">Belongs to the peroxin-14 family.</text>
</comment>
<dbReference type="InterPro" id="IPR006785">
    <property type="entry name" value="Pex14_N"/>
</dbReference>
<dbReference type="Proteomes" id="UP000824890">
    <property type="component" value="Unassembled WGS sequence"/>
</dbReference>
<organism evidence="15 16">
    <name type="scientific">Brassica napus</name>
    <name type="common">Rape</name>
    <dbReference type="NCBI Taxonomy" id="3708"/>
    <lineage>
        <taxon>Eukaryota</taxon>
        <taxon>Viridiplantae</taxon>
        <taxon>Streptophyta</taxon>
        <taxon>Embryophyta</taxon>
        <taxon>Tracheophyta</taxon>
        <taxon>Spermatophyta</taxon>
        <taxon>Magnoliopsida</taxon>
        <taxon>eudicotyledons</taxon>
        <taxon>Gunneridae</taxon>
        <taxon>Pentapetalae</taxon>
        <taxon>rosids</taxon>
        <taxon>malvids</taxon>
        <taxon>Brassicales</taxon>
        <taxon>Brassicaceae</taxon>
        <taxon>Brassiceae</taxon>
        <taxon>Brassica</taxon>
    </lineage>
</organism>
<feature type="domain" description="Peroxisomal membrane protein PEX14 central plants" evidence="14">
    <location>
        <begin position="173"/>
        <end position="292"/>
    </location>
</feature>